<dbReference type="Gene3D" id="3.40.710.10">
    <property type="entry name" value="DD-peptidase/beta-lactamase superfamily"/>
    <property type="match status" value="1"/>
</dbReference>
<keyword evidence="2" id="KW-1133">Transmembrane helix</keyword>
<dbReference type="eggNOG" id="arCOG10726">
    <property type="taxonomic scope" value="Archaea"/>
</dbReference>
<dbReference type="AlphaFoldDB" id="M0MBJ2"/>
<dbReference type="InterPro" id="IPR012338">
    <property type="entry name" value="Beta-lactam/transpept-like"/>
</dbReference>
<dbReference type="InterPro" id="IPR001466">
    <property type="entry name" value="Beta-lactam-related"/>
</dbReference>
<dbReference type="RefSeq" id="WP_006672086.1">
    <property type="nucleotide sequence ID" value="NZ_AOMA01000063.1"/>
</dbReference>
<proteinExistence type="predicted"/>
<evidence type="ECO:0000313" key="4">
    <source>
        <dbReference type="EMBL" id="EMA41775.1"/>
    </source>
</evidence>
<comment type="caution">
    <text evidence="4">The sequence shown here is derived from an EMBL/GenBank/DDBJ whole genome shotgun (WGS) entry which is preliminary data.</text>
</comment>
<feature type="compositionally biased region" description="Low complexity" evidence="1">
    <location>
        <begin position="611"/>
        <end position="624"/>
    </location>
</feature>
<accession>M0MBJ2</accession>
<dbReference type="PANTHER" id="PTHR46825:SF9">
    <property type="entry name" value="BETA-LACTAMASE-RELATED DOMAIN-CONTAINING PROTEIN"/>
    <property type="match status" value="1"/>
</dbReference>
<organism evidence="4 5">
    <name type="scientific">Halobiforma nitratireducens JCM 10879</name>
    <dbReference type="NCBI Taxonomy" id="1227454"/>
    <lineage>
        <taxon>Archaea</taxon>
        <taxon>Methanobacteriati</taxon>
        <taxon>Methanobacteriota</taxon>
        <taxon>Stenosarchaea group</taxon>
        <taxon>Halobacteria</taxon>
        <taxon>Halobacteriales</taxon>
        <taxon>Natrialbaceae</taxon>
        <taxon>Halobiforma</taxon>
    </lineage>
</organism>
<keyword evidence="5" id="KW-1185">Reference proteome</keyword>
<dbReference type="STRING" id="1227454.C446_05650"/>
<dbReference type="PATRIC" id="fig|1227454.3.peg.1122"/>
<evidence type="ECO:0000256" key="1">
    <source>
        <dbReference type="SAM" id="MobiDB-lite"/>
    </source>
</evidence>
<feature type="transmembrane region" description="Helical" evidence="2">
    <location>
        <begin position="673"/>
        <end position="698"/>
    </location>
</feature>
<name>M0MBJ2_9EURY</name>
<evidence type="ECO:0000256" key="2">
    <source>
        <dbReference type="SAM" id="Phobius"/>
    </source>
</evidence>
<sequence>MTRRLPRRRLLAGGSSLLALGALTDRGSGAADGDDPNRVRPSETVGTRGPERTNELSADDLEIDLEVDDLEPFVDDLMETHLADHDIVGAAVAVAHGDEVVFANGYGETDVGSGTAVEADETLFRFGSVSKPFVWTAAMQLIEDGRIDPHEDVNRYLESVSIPETDDEPITMAHLATHTAGFEERFRGTWVDAPDDIRPLPTVLSEARPERVRPPGEVVSYSNYGTALAAQVVADVTGTPFEEYVERELLDPLGMDRSTFAQPLPDDLAADAATGYSSLTGTTMEAPGLALELAPAGSLSATVTDVARLARAHLGDGVVDDERVLEAASIDGLHDQWFTHHEALDGVAFGLFEDSHGDGRTLWHNGHVPGSFYADLLLVPAADLGLVLAYNTDGGQQAAPAFRQAFLEEFLPTDPGDDTPEPEGRLERADELVGTYRGTRIAESTMARLPSTLQAGSVDVTVDDGYLVTDFGGGPDRWVEREPLVFEERDGSGTLAFGTTDGKITRLFVGSQAFERVSSHESLSVHAGLAGATAVGMLSGVVGWPLARGWRWIRDDGADGSASGSDGDSNEDGDRDGDEEPDSSSNTKATASEPPADAEDDPVVETSAEPSADSDSNSGSNSSSAASLRSLLSPTRARWLAGGTIASLFGFLLGAVAVFLFNPYTLFSSPPSSFRVVSLLPIVGLVGTALAAICAVLAWRDRWWTLPSRLHYTLVVLAMAGFCWLLAYWNFLGLPV</sequence>
<keyword evidence="2" id="KW-0812">Transmembrane</keyword>
<dbReference type="EMBL" id="AOMA01000063">
    <property type="protein sequence ID" value="EMA41775.1"/>
    <property type="molecule type" value="Genomic_DNA"/>
</dbReference>
<evidence type="ECO:0000313" key="5">
    <source>
        <dbReference type="Proteomes" id="UP000011607"/>
    </source>
</evidence>
<dbReference type="Pfam" id="PF00144">
    <property type="entry name" value="Beta-lactamase"/>
    <property type="match status" value="1"/>
</dbReference>
<reference evidence="4 5" key="1">
    <citation type="journal article" date="2014" name="PLoS Genet.">
        <title>Phylogenetically driven sequencing of extremely halophilic archaea reveals strategies for static and dynamic osmo-response.</title>
        <authorList>
            <person name="Becker E.A."/>
            <person name="Seitzer P.M."/>
            <person name="Tritt A."/>
            <person name="Larsen D."/>
            <person name="Krusor M."/>
            <person name="Yao A.I."/>
            <person name="Wu D."/>
            <person name="Madern D."/>
            <person name="Eisen J.A."/>
            <person name="Darling A.E."/>
            <person name="Facciotti M.T."/>
        </authorList>
    </citation>
    <scope>NUCLEOTIDE SEQUENCE [LARGE SCALE GENOMIC DNA]</scope>
    <source>
        <strain evidence="4 5">JCM 10879</strain>
    </source>
</reference>
<dbReference type="SUPFAM" id="SSF56601">
    <property type="entry name" value="beta-lactamase/transpeptidase-like"/>
    <property type="match status" value="1"/>
</dbReference>
<feature type="transmembrane region" description="Helical" evidence="2">
    <location>
        <begin position="710"/>
        <end position="731"/>
    </location>
</feature>
<feature type="transmembrane region" description="Helical" evidence="2">
    <location>
        <begin position="639"/>
        <end position="661"/>
    </location>
</feature>
<feature type="transmembrane region" description="Helical" evidence="2">
    <location>
        <begin position="523"/>
        <end position="544"/>
    </location>
</feature>
<protein>
    <submittedName>
        <fullName evidence="4">Beta-lactamase</fullName>
    </submittedName>
</protein>
<dbReference type="InterPro" id="IPR050491">
    <property type="entry name" value="AmpC-like"/>
</dbReference>
<feature type="compositionally biased region" description="Acidic residues" evidence="1">
    <location>
        <begin position="568"/>
        <end position="582"/>
    </location>
</feature>
<gene>
    <name evidence="4" type="ORF">C446_05650</name>
</gene>
<dbReference type="Proteomes" id="UP000011607">
    <property type="component" value="Unassembled WGS sequence"/>
</dbReference>
<evidence type="ECO:0000259" key="3">
    <source>
        <dbReference type="Pfam" id="PF00144"/>
    </source>
</evidence>
<dbReference type="eggNOG" id="arCOG00771">
    <property type="taxonomic scope" value="Archaea"/>
</dbReference>
<dbReference type="OrthoDB" id="111095at2157"/>
<dbReference type="PANTHER" id="PTHR46825">
    <property type="entry name" value="D-ALANYL-D-ALANINE-CARBOXYPEPTIDASE/ENDOPEPTIDASE AMPH"/>
    <property type="match status" value="1"/>
</dbReference>
<feature type="region of interest" description="Disordered" evidence="1">
    <location>
        <begin position="25"/>
        <end position="53"/>
    </location>
</feature>
<feature type="domain" description="Beta-lactamase-related" evidence="3">
    <location>
        <begin position="74"/>
        <end position="403"/>
    </location>
</feature>
<feature type="region of interest" description="Disordered" evidence="1">
    <location>
        <begin position="557"/>
        <end position="624"/>
    </location>
</feature>
<keyword evidence="2" id="KW-0472">Membrane</keyword>